<keyword evidence="2 6" id="KW-0645">Protease</keyword>
<feature type="active site" evidence="4">
    <location>
        <position position="90"/>
    </location>
</feature>
<evidence type="ECO:0000256" key="4">
    <source>
        <dbReference type="PIRSR" id="PIRSR601461-1"/>
    </source>
</evidence>
<dbReference type="Proteomes" id="UP000019132">
    <property type="component" value="Unassembled WGS sequence"/>
</dbReference>
<dbReference type="InParanoid" id="K3W8C6"/>
<dbReference type="InterPro" id="IPR001461">
    <property type="entry name" value="Aspartic_peptidase_A1"/>
</dbReference>
<dbReference type="InterPro" id="IPR033121">
    <property type="entry name" value="PEPTIDASE_A1"/>
</dbReference>
<organism evidence="9 10">
    <name type="scientific">Globisporangium ultimum (strain ATCC 200006 / CBS 805.95 / DAOM BR144)</name>
    <name type="common">Pythium ultimum</name>
    <dbReference type="NCBI Taxonomy" id="431595"/>
    <lineage>
        <taxon>Eukaryota</taxon>
        <taxon>Sar</taxon>
        <taxon>Stramenopiles</taxon>
        <taxon>Oomycota</taxon>
        <taxon>Peronosporomycetes</taxon>
        <taxon>Pythiales</taxon>
        <taxon>Pythiaceae</taxon>
        <taxon>Globisporangium</taxon>
    </lineage>
</organism>
<dbReference type="InterPro" id="IPR001969">
    <property type="entry name" value="Aspartic_peptidase_AS"/>
</dbReference>
<dbReference type="PROSITE" id="PS51767">
    <property type="entry name" value="PEPTIDASE_A1"/>
    <property type="match status" value="1"/>
</dbReference>
<proteinExistence type="inferred from homology"/>
<feature type="disulfide bond" evidence="5">
    <location>
        <begin position="302"/>
        <end position="333"/>
    </location>
</feature>
<dbReference type="Pfam" id="PF00026">
    <property type="entry name" value="Asp"/>
    <property type="match status" value="1"/>
</dbReference>
<sequence>MLRPVALFSACLALYLQAESTTAAVLKMPVKKLGQSQFIENVIVDALTNTAAAASQEASTSVVIKNYANVQYYGEVSVGTPPQTFTVIYDTGSSNLWVPNTKFGVHAVYDHTKSSTYIADGASFAIQYGSGPVSGMVSQDTVEIGSLTLANQTFAEVNVTSGLGSLYSEGTFDGILGLGFDSISENNIPSPFGRLVSSGALDEPVFAFYLSKADGVDGELSFGGVDTTRYTGALTYVPVTQATYWTVQLDSIAVSTSRLTAVRTAIVDSGTSFIIGPTAQVNQLVRLVGATSAGGGYYLLNCNRSYPNITFTISGNTFTLTQSEYTFRDGSTCLFAFSTMNENLWILGDVFMRKYYTVFDWGTSTRAPRVGFALAA</sequence>
<feature type="domain" description="Peptidase A1" evidence="8">
    <location>
        <begin position="72"/>
        <end position="373"/>
    </location>
</feature>
<keyword evidence="5" id="KW-1015">Disulfide bond</keyword>
<evidence type="ECO:0000256" key="1">
    <source>
        <dbReference type="ARBA" id="ARBA00007447"/>
    </source>
</evidence>
<accession>K3W8C6</accession>
<dbReference type="FunCoup" id="K3W8C6">
    <property type="interactions" value="12"/>
</dbReference>
<dbReference type="SUPFAM" id="SSF50630">
    <property type="entry name" value="Acid proteases"/>
    <property type="match status" value="1"/>
</dbReference>
<dbReference type="EMBL" id="GL376626">
    <property type="status" value="NOT_ANNOTATED_CDS"/>
    <property type="molecule type" value="Genomic_DNA"/>
</dbReference>
<evidence type="ECO:0000259" key="8">
    <source>
        <dbReference type="PROSITE" id="PS51767"/>
    </source>
</evidence>
<feature type="signal peptide" evidence="7">
    <location>
        <begin position="1"/>
        <end position="23"/>
    </location>
</feature>
<reference evidence="9" key="3">
    <citation type="submission" date="2015-02" db="UniProtKB">
        <authorList>
            <consortium name="EnsemblProtists"/>
        </authorList>
    </citation>
    <scope>IDENTIFICATION</scope>
    <source>
        <strain evidence="9">DAOM BR144</strain>
    </source>
</reference>
<dbReference type="GO" id="GO:0006508">
    <property type="term" value="P:proteolysis"/>
    <property type="evidence" value="ECO:0007669"/>
    <property type="project" value="UniProtKB-KW"/>
</dbReference>
<dbReference type="HOGENOM" id="CLU_013253_3_4_1"/>
<dbReference type="VEuPathDB" id="FungiDB:PYU1_G001217"/>
<dbReference type="AlphaFoldDB" id="K3W8C6"/>
<dbReference type="eggNOG" id="KOG1339">
    <property type="taxonomic scope" value="Eukaryota"/>
</dbReference>
<keyword evidence="7" id="KW-0732">Signal</keyword>
<evidence type="ECO:0000256" key="6">
    <source>
        <dbReference type="RuleBase" id="RU000454"/>
    </source>
</evidence>
<feature type="active site" evidence="4">
    <location>
        <position position="268"/>
    </location>
</feature>
<evidence type="ECO:0000256" key="3">
    <source>
        <dbReference type="ARBA" id="ARBA00022750"/>
    </source>
</evidence>
<dbReference type="PRINTS" id="PR00792">
    <property type="entry name" value="PEPSIN"/>
</dbReference>
<reference evidence="10" key="2">
    <citation type="submission" date="2010-04" db="EMBL/GenBank/DDBJ databases">
        <authorList>
            <person name="Buell R."/>
            <person name="Hamilton J."/>
            <person name="Hostetler J."/>
        </authorList>
    </citation>
    <scope>NUCLEOTIDE SEQUENCE [LARGE SCALE GENOMIC DNA]</scope>
    <source>
        <strain evidence="10">DAOM:BR144</strain>
    </source>
</reference>
<name>K3W8C6_GLOUD</name>
<comment type="similarity">
    <text evidence="1 6">Belongs to the peptidase A1 family.</text>
</comment>
<dbReference type="InterPro" id="IPR021109">
    <property type="entry name" value="Peptidase_aspartic_dom_sf"/>
</dbReference>
<keyword evidence="10" id="KW-1185">Reference proteome</keyword>
<evidence type="ECO:0000256" key="7">
    <source>
        <dbReference type="SAM" id="SignalP"/>
    </source>
</evidence>
<evidence type="ECO:0000256" key="5">
    <source>
        <dbReference type="PIRSR" id="PIRSR601461-2"/>
    </source>
</evidence>
<dbReference type="FunFam" id="2.40.70.10:FF:000149">
    <property type="entry name" value="Uncharacterized protein"/>
    <property type="match status" value="1"/>
</dbReference>
<protein>
    <recommendedName>
        <fullName evidence="8">Peptidase A1 domain-containing protein</fullName>
    </recommendedName>
</protein>
<evidence type="ECO:0000313" key="9">
    <source>
        <dbReference type="EnsemblProtists" id="PYU1_T001217"/>
    </source>
</evidence>
<dbReference type="PROSITE" id="PS00141">
    <property type="entry name" value="ASP_PROTEASE"/>
    <property type="match status" value="1"/>
</dbReference>
<evidence type="ECO:0000256" key="2">
    <source>
        <dbReference type="ARBA" id="ARBA00022670"/>
    </source>
</evidence>
<dbReference type="GO" id="GO:0004190">
    <property type="term" value="F:aspartic-type endopeptidase activity"/>
    <property type="evidence" value="ECO:0007669"/>
    <property type="project" value="UniProtKB-KW"/>
</dbReference>
<keyword evidence="6" id="KW-0378">Hydrolase</keyword>
<dbReference type="OMA" id="KYDHDAS"/>
<dbReference type="STRING" id="431595.K3W8C6"/>
<dbReference type="Gene3D" id="2.40.70.10">
    <property type="entry name" value="Acid Proteases"/>
    <property type="match status" value="2"/>
</dbReference>
<feature type="chain" id="PRO_5003867472" description="Peptidase A1 domain-containing protein" evidence="7">
    <location>
        <begin position="24"/>
        <end position="376"/>
    </location>
</feature>
<evidence type="ECO:0000313" key="10">
    <source>
        <dbReference type="Proteomes" id="UP000019132"/>
    </source>
</evidence>
<dbReference type="PANTHER" id="PTHR47966:SF51">
    <property type="entry name" value="BETA-SITE APP-CLEAVING ENZYME, ISOFORM A-RELATED"/>
    <property type="match status" value="1"/>
</dbReference>
<dbReference type="EnsemblProtists" id="PYU1_T001217">
    <property type="protein sequence ID" value="PYU1_T001217"/>
    <property type="gene ID" value="PYU1_G001217"/>
</dbReference>
<dbReference type="PANTHER" id="PTHR47966">
    <property type="entry name" value="BETA-SITE APP-CLEAVING ENZYME, ISOFORM A-RELATED"/>
    <property type="match status" value="1"/>
</dbReference>
<keyword evidence="3 6" id="KW-0064">Aspartyl protease</keyword>
<reference evidence="10" key="1">
    <citation type="journal article" date="2010" name="Genome Biol.">
        <title>Genome sequence of the necrotrophic plant pathogen Pythium ultimum reveals original pathogenicity mechanisms and effector repertoire.</title>
        <authorList>
            <person name="Levesque C.A."/>
            <person name="Brouwer H."/>
            <person name="Cano L."/>
            <person name="Hamilton J.P."/>
            <person name="Holt C."/>
            <person name="Huitema E."/>
            <person name="Raffaele S."/>
            <person name="Robideau G.P."/>
            <person name="Thines M."/>
            <person name="Win J."/>
            <person name="Zerillo M.M."/>
            <person name="Beakes G.W."/>
            <person name="Boore J.L."/>
            <person name="Busam D."/>
            <person name="Dumas B."/>
            <person name="Ferriera S."/>
            <person name="Fuerstenberg S.I."/>
            <person name="Gachon C.M."/>
            <person name="Gaulin E."/>
            <person name="Govers F."/>
            <person name="Grenville-Briggs L."/>
            <person name="Horner N."/>
            <person name="Hostetler J."/>
            <person name="Jiang R.H."/>
            <person name="Johnson J."/>
            <person name="Krajaejun T."/>
            <person name="Lin H."/>
            <person name="Meijer H.J."/>
            <person name="Moore B."/>
            <person name="Morris P."/>
            <person name="Phuntmart V."/>
            <person name="Puiu D."/>
            <person name="Shetty J."/>
            <person name="Stajich J.E."/>
            <person name="Tripathy S."/>
            <person name="Wawra S."/>
            <person name="van West P."/>
            <person name="Whitty B.R."/>
            <person name="Coutinho P.M."/>
            <person name="Henrissat B."/>
            <person name="Martin F."/>
            <person name="Thomas P.D."/>
            <person name="Tyler B.M."/>
            <person name="De Vries R.P."/>
            <person name="Kamoun S."/>
            <person name="Yandell M."/>
            <person name="Tisserat N."/>
            <person name="Buell C.R."/>
        </authorList>
    </citation>
    <scope>NUCLEOTIDE SEQUENCE</scope>
    <source>
        <strain evidence="10">DAOM:BR144</strain>
    </source>
</reference>